<evidence type="ECO:0000256" key="3">
    <source>
        <dbReference type="ARBA" id="ARBA00022723"/>
    </source>
</evidence>
<evidence type="ECO:0000256" key="1">
    <source>
        <dbReference type="ARBA" id="ARBA00001947"/>
    </source>
</evidence>
<evidence type="ECO:0000313" key="7">
    <source>
        <dbReference type="EMBL" id="MBU9728422.1"/>
    </source>
</evidence>
<comment type="cofactor">
    <cofactor evidence="1">
        <name>Zn(2+)</name>
        <dbReference type="ChEBI" id="CHEBI:29105"/>
    </cofactor>
</comment>
<sequence>MAYQITPITAGEFGMVRDDIKYRGGSPQITGYVPSYIYLLQQGKDQYLVDTSFIDPAFCARQMQLEVIRNKPLPQVLEHHGVIPDMVRGIFFTHLHWDHAGNISQFPNAVLYCQKREYEAALDPDAYPPQFLTEFREALPRLILLEGDQEPVPGIRVHLCKGHTPGSQMIETDTVQGPALIPGDVVMTMKNITRNIPVGLAVNPEDAAKALGYINSRAYSAVYPSHEYYKPEVTPCHY</sequence>
<organism evidence="7 8">
    <name type="scientific">Diplocloster modestus</name>
    <dbReference type="NCBI Taxonomy" id="2850322"/>
    <lineage>
        <taxon>Bacteria</taxon>
        <taxon>Bacillati</taxon>
        <taxon>Bacillota</taxon>
        <taxon>Clostridia</taxon>
        <taxon>Lachnospirales</taxon>
        <taxon>Lachnospiraceae</taxon>
        <taxon>Diplocloster</taxon>
    </lineage>
</organism>
<gene>
    <name evidence="7" type="ORF">KTH90_20695</name>
</gene>
<comment type="caution">
    <text evidence="7">The sequence shown here is derived from an EMBL/GenBank/DDBJ whole genome shotgun (WGS) entry which is preliminary data.</text>
</comment>
<proteinExistence type="inferred from homology"/>
<dbReference type="InterPro" id="IPR036866">
    <property type="entry name" value="RibonucZ/Hydroxyglut_hydro"/>
</dbReference>
<keyword evidence="8" id="KW-1185">Reference proteome</keyword>
<dbReference type="SMART" id="SM00849">
    <property type="entry name" value="Lactamase_B"/>
    <property type="match status" value="1"/>
</dbReference>
<dbReference type="RefSeq" id="WP_238727420.1">
    <property type="nucleotide sequence ID" value="NZ_JAHQCX010000019.1"/>
</dbReference>
<evidence type="ECO:0000259" key="6">
    <source>
        <dbReference type="SMART" id="SM00849"/>
    </source>
</evidence>
<keyword evidence="5" id="KW-0862">Zinc</keyword>
<dbReference type="InterPro" id="IPR001279">
    <property type="entry name" value="Metallo-B-lactamas"/>
</dbReference>
<dbReference type="CDD" id="cd07729">
    <property type="entry name" value="AHL_lactonase_MBL-fold"/>
    <property type="match status" value="1"/>
</dbReference>
<accession>A0ABS6KD31</accession>
<evidence type="ECO:0000256" key="5">
    <source>
        <dbReference type="ARBA" id="ARBA00022833"/>
    </source>
</evidence>
<keyword evidence="4" id="KW-0378">Hydrolase</keyword>
<dbReference type="EMBL" id="JAHQCX010000019">
    <property type="protein sequence ID" value="MBU9728422.1"/>
    <property type="molecule type" value="Genomic_DNA"/>
</dbReference>
<dbReference type="PANTHER" id="PTHR42978">
    <property type="entry name" value="QUORUM-QUENCHING LACTONASE YTNP-RELATED-RELATED"/>
    <property type="match status" value="1"/>
</dbReference>
<dbReference type="Proteomes" id="UP001314681">
    <property type="component" value="Unassembled WGS sequence"/>
</dbReference>
<dbReference type="Gene3D" id="3.60.15.10">
    <property type="entry name" value="Ribonuclease Z/Hydroxyacylglutathione hydrolase-like"/>
    <property type="match status" value="1"/>
</dbReference>
<keyword evidence="3" id="KW-0479">Metal-binding</keyword>
<evidence type="ECO:0000256" key="4">
    <source>
        <dbReference type="ARBA" id="ARBA00022801"/>
    </source>
</evidence>
<dbReference type="InterPro" id="IPR051013">
    <property type="entry name" value="MBL_superfamily_lactonases"/>
</dbReference>
<evidence type="ECO:0000256" key="2">
    <source>
        <dbReference type="ARBA" id="ARBA00007749"/>
    </source>
</evidence>
<dbReference type="PANTHER" id="PTHR42978:SF7">
    <property type="entry name" value="METALLO-HYDROLASE RV2300C-RELATED"/>
    <property type="match status" value="1"/>
</dbReference>
<name>A0ABS6KD31_9FIRM</name>
<feature type="domain" description="Metallo-beta-lactamase" evidence="6">
    <location>
        <begin position="34"/>
        <end position="226"/>
    </location>
</feature>
<evidence type="ECO:0000313" key="8">
    <source>
        <dbReference type="Proteomes" id="UP001314681"/>
    </source>
</evidence>
<reference evidence="7 8" key="1">
    <citation type="submission" date="2021-06" db="EMBL/GenBank/DDBJ databases">
        <title>Description of novel taxa of the family Lachnospiraceae.</title>
        <authorList>
            <person name="Chaplin A.V."/>
            <person name="Sokolova S.R."/>
            <person name="Pikina A.P."/>
            <person name="Korzhanova M."/>
            <person name="Belova V."/>
            <person name="Korostin D."/>
            <person name="Efimov B.A."/>
        </authorList>
    </citation>
    <scope>NUCLEOTIDE SEQUENCE [LARGE SCALE GENOMIC DNA]</scope>
    <source>
        <strain evidence="7 8">ASD4241</strain>
    </source>
</reference>
<dbReference type="Pfam" id="PF00753">
    <property type="entry name" value="Lactamase_B"/>
    <property type="match status" value="1"/>
</dbReference>
<protein>
    <submittedName>
        <fullName evidence="7">N-acyl homoserine lactonase family protein</fullName>
    </submittedName>
</protein>
<dbReference type="SUPFAM" id="SSF56281">
    <property type="entry name" value="Metallo-hydrolase/oxidoreductase"/>
    <property type="match status" value="1"/>
</dbReference>
<comment type="similarity">
    <text evidence="2">Belongs to the metallo-beta-lactamase superfamily.</text>
</comment>